<dbReference type="NCBIfam" id="NF002470">
    <property type="entry name" value="PRK01713.1"/>
    <property type="match status" value="1"/>
</dbReference>
<name>A0A2A4HLI7_9GAMM</name>
<dbReference type="GO" id="GO:0042450">
    <property type="term" value="P:L-arginine biosynthetic process via ornithine"/>
    <property type="evidence" value="ECO:0007669"/>
    <property type="project" value="UniProtKB-UniRule"/>
</dbReference>
<keyword evidence="11" id="KW-1185">Reference proteome</keyword>
<protein>
    <recommendedName>
        <fullName evidence="3 7">Ornithine carbamoyltransferase</fullName>
        <shortName evidence="7">OTCase</shortName>
        <ecNumber evidence="3 7">2.1.3.3</ecNumber>
    </recommendedName>
</protein>
<dbReference type="GO" id="GO:0019240">
    <property type="term" value="P:citrulline biosynthetic process"/>
    <property type="evidence" value="ECO:0007669"/>
    <property type="project" value="TreeGrafter"/>
</dbReference>
<dbReference type="InterPro" id="IPR006131">
    <property type="entry name" value="Asp_carbamoyltransf_Asp/Orn-bd"/>
</dbReference>
<dbReference type="GO" id="GO:0016597">
    <property type="term" value="F:amino acid binding"/>
    <property type="evidence" value="ECO:0007669"/>
    <property type="project" value="InterPro"/>
</dbReference>
<dbReference type="InterPro" id="IPR036901">
    <property type="entry name" value="Asp/Orn_carbamoylTrfase_sf"/>
</dbReference>
<dbReference type="GO" id="GO:0004585">
    <property type="term" value="F:ornithine carbamoyltransferase activity"/>
    <property type="evidence" value="ECO:0007669"/>
    <property type="project" value="UniProtKB-UniRule"/>
</dbReference>
<dbReference type="PANTHER" id="PTHR45753">
    <property type="entry name" value="ORNITHINE CARBAMOYLTRANSFERASE, MITOCHONDRIAL"/>
    <property type="match status" value="1"/>
</dbReference>
<dbReference type="PRINTS" id="PR00100">
    <property type="entry name" value="AOTCASE"/>
</dbReference>
<dbReference type="Pfam" id="PF02729">
    <property type="entry name" value="OTCace_N"/>
    <property type="match status" value="1"/>
</dbReference>
<dbReference type="PANTHER" id="PTHR45753:SF2">
    <property type="entry name" value="ORNITHINE CARBAMOYLTRANSFERASE"/>
    <property type="match status" value="1"/>
</dbReference>
<dbReference type="InterPro" id="IPR006130">
    <property type="entry name" value="Asp/Orn_carbamoylTrfase"/>
</dbReference>
<evidence type="ECO:0000256" key="3">
    <source>
        <dbReference type="ARBA" id="ARBA00013007"/>
    </source>
</evidence>
<dbReference type="HAMAP" id="MF_01109">
    <property type="entry name" value="OTCase"/>
    <property type="match status" value="1"/>
</dbReference>
<feature type="binding site" evidence="7">
    <location>
        <position position="108"/>
    </location>
    <ligand>
        <name>carbamoyl phosphate</name>
        <dbReference type="ChEBI" id="CHEBI:58228"/>
    </ligand>
</feature>
<gene>
    <name evidence="10" type="ORF">CPA45_11285</name>
</gene>
<dbReference type="PRINTS" id="PR00102">
    <property type="entry name" value="OTCASE"/>
</dbReference>
<reference evidence="11" key="1">
    <citation type="submission" date="2017-09" db="EMBL/GenBank/DDBJ databases">
        <authorList>
            <person name="Cho G.-S."/>
            <person name="Oguntoyinbo F.A."/>
            <person name="Cnockaert M."/>
            <person name="Kabisch J."/>
            <person name="Neve H."/>
            <person name="Bockelmann W."/>
            <person name="Wenning M."/>
            <person name="Franz C.M."/>
            <person name="Vandamme P."/>
        </authorList>
    </citation>
    <scope>NUCLEOTIDE SEQUENCE [LARGE SCALE GENOMIC DNA]</scope>
    <source>
        <strain evidence="11">MBT G8648</strain>
    </source>
</reference>
<keyword evidence="4 7" id="KW-0963">Cytoplasm</keyword>
<dbReference type="Proteomes" id="UP000218677">
    <property type="component" value="Unassembled WGS sequence"/>
</dbReference>
<feature type="binding site" evidence="7">
    <location>
        <position position="84"/>
    </location>
    <ligand>
        <name>carbamoyl phosphate</name>
        <dbReference type="ChEBI" id="CHEBI:58228"/>
    </ligand>
</feature>
<dbReference type="FunFam" id="3.40.50.1370:FF:000004">
    <property type="entry name" value="Ornithine carbamoyltransferase"/>
    <property type="match status" value="1"/>
</dbReference>
<comment type="subcellular location">
    <subcellularLocation>
        <location evidence="1 7">Cytoplasm</location>
    </subcellularLocation>
</comment>
<evidence type="ECO:0000256" key="7">
    <source>
        <dbReference type="HAMAP-Rule" id="MF_01109"/>
    </source>
</evidence>
<dbReference type="Gene3D" id="3.40.50.1370">
    <property type="entry name" value="Aspartate/ornithine carbamoyltransferase"/>
    <property type="match status" value="2"/>
</dbReference>
<comment type="catalytic activity">
    <reaction evidence="6 7">
        <text>carbamoyl phosphate + L-ornithine = L-citrulline + phosphate + H(+)</text>
        <dbReference type="Rhea" id="RHEA:19513"/>
        <dbReference type="ChEBI" id="CHEBI:15378"/>
        <dbReference type="ChEBI" id="CHEBI:43474"/>
        <dbReference type="ChEBI" id="CHEBI:46911"/>
        <dbReference type="ChEBI" id="CHEBI:57743"/>
        <dbReference type="ChEBI" id="CHEBI:58228"/>
        <dbReference type="EC" id="2.1.3.3"/>
    </reaction>
</comment>
<dbReference type="NCBIfam" id="NF001986">
    <property type="entry name" value="PRK00779.1"/>
    <property type="match status" value="1"/>
</dbReference>
<dbReference type="OrthoDB" id="9802587at2"/>
<evidence type="ECO:0000256" key="1">
    <source>
        <dbReference type="ARBA" id="ARBA00004496"/>
    </source>
</evidence>
<dbReference type="NCBIfam" id="TIGR00658">
    <property type="entry name" value="orni_carb_tr"/>
    <property type="match status" value="1"/>
</dbReference>
<comment type="similarity">
    <text evidence="2 7">Belongs to the aspartate/ornithine carbamoyltransferase superfamily. OTCase family.</text>
</comment>
<evidence type="ECO:0000256" key="4">
    <source>
        <dbReference type="ARBA" id="ARBA00022490"/>
    </source>
</evidence>
<feature type="binding site" evidence="7">
    <location>
        <begin position="274"/>
        <end position="275"/>
    </location>
    <ligand>
        <name>carbamoyl phosphate</name>
        <dbReference type="ChEBI" id="CHEBI:58228"/>
    </ligand>
</feature>
<dbReference type="RefSeq" id="WP_096651642.1">
    <property type="nucleotide sequence ID" value="NZ_NWUX01000008.1"/>
</dbReference>
<dbReference type="GO" id="GO:0005737">
    <property type="term" value="C:cytoplasm"/>
    <property type="evidence" value="ECO:0007669"/>
    <property type="project" value="UniProtKB-SubCell"/>
</dbReference>
<comment type="caution">
    <text evidence="10">The sequence shown here is derived from an EMBL/GenBank/DDBJ whole genome shotgun (WGS) entry which is preliminary data.</text>
</comment>
<evidence type="ECO:0000313" key="11">
    <source>
        <dbReference type="Proteomes" id="UP000218677"/>
    </source>
</evidence>
<dbReference type="Pfam" id="PF00185">
    <property type="entry name" value="OTCace"/>
    <property type="match status" value="1"/>
</dbReference>
<dbReference type="InterPro" id="IPR006132">
    <property type="entry name" value="Asp/Orn_carbamoyltranf_P-bd"/>
</dbReference>
<feature type="domain" description="Aspartate/ornithine carbamoyltransferase carbamoyl-P binding" evidence="9">
    <location>
        <begin position="8"/>
        <end position="148"/>
    </location>
</feature>
<dbReference type="EMBL" id="NWUX01000008">
    <property type="protein sequence ID" value="PCF95626.1"/>
    <property type="molecule type" value="Genomic_DNA"/>
</dbReference>
<proteinExistence type="inferred from homology"/>
<keyword evidence="5 7" id="KW-0808">Transferase</keyword>
<evidence type="ECO:0000259" key="8">
    <source>
        <dbReference type="Pfam" id="PF00185"/>
    </source>
</evidence>
<evidence type="ECO:0000259" key="9">
    <source>
        <dbReference type="Pfam" id="PF02729"/>
    </source>
</evidence>
<feature type="binding site" evidence="7">
    <location>
        <position position="321"/>
    </location>
    <ligand>
        <name>carbamoyl phosphate</name>
        <dbReference type="ChEBI" id="CHEBI:58228"/>
    </ligand>
</feature>
<dbReference type="PROSITE" id="PS00097">
    <property type="entry name" value="CARBAMOYLTRANSFERASE"/>
    <property type="match status" value="1"/>
</dbReference>
<dbReference type="InterPro" id="IPR024904">
    <property type="entry name" value="OTCase_ArgI"/>
</dbReference>
<evidence type="ECO:0000256" key="5">
    <source>
        <dbReference type="ARBA" id="ARBA00022679"/>
    </source>
</evidence>
<feature type="binding site" evidence="7">
    <location>
        <position position="168"/>
    </location>
    <ligand>
        <name>L-ornithine</name>
        <dbReference type="ChEBI" id="CHEBI:46911"/>
    </ligand>
</feature>
<dbReference type="EC" id="2.1.3.3" evidence="3 7"/>
<dbReference type="SUPFAM" id="SSF53671">
    <property type="entry name" value="Aspartate/ornithine carbamoyltransferase"/>
    <property type="match status" value="1"/>
</dbReference>
<feature type="domain" description="Aspartate/ornithine carbamoyltransferase Asp/Orn-binding" evidence="8">
    <location>
        <begin position="156"/>
        <end position="331"/>
    </location>
</feature>
<dbReference type="AlphaFoldDB" id="A0A2A4HLI7"/>
<evidence type="ECO:0000256" key="6">
    <source>
        <dbReference type="ARBA" id="ARBA00048772"/>
    </source>
</evidence>
<feature type="binding site" evidence="7">
    <location>
        <position position="232"/>
    </location>
    <ligand>
        <name>L-ornithine</name>
        <dbReference type="ChEBI" id="CHEBI:46911"/>
    </ligand>
</feature>
<organism evidence="10 11">
    <name type="scientific">Vreelandella nigrificans</name>
    <dbReference type="NCBI Taxonomy" id="2042704"/>
    <lineage>
        <taxon>Bacteria</taxon>
        <taxon>Pseudomonadati</taxon>
        <taxon>Pseudomonadota</taxon>
        <taxon>Gammaproteobacteria</taxon>
        <taxon>Oceanospirillales</taxon>
        <taxon>Halomonadaceae</taxon>
        <taxon>Vreelandella</taxon>
    </lineage>
</organism>
<evidence type="ECO:0000256" key="2">
    <source>
        <dbReference type="ARBA" id="ARBA00007805"/>
    </source>
</evidence>
<dbReference type="InterPro" id="IPR002292">
    <property type="entry name" value="Orn/put_carbamltrans"/>
</dbReference>
<accession>A0A2A4HLI7</accession>
<feature type="binding site" evidence="7">
    <location>
        <begin position="57"/>
        <end position="60"/>
    </location>
    <ligand>
        <name>carbamoyl phosphate</name>
        <dbReference type="ChEBI" id="CHEBI:58228"/>
    </ligand>
</feature>
<sequence>MAFNIHHRSLLSLMHHSERELCYLLDLARDLKRAKYSGTEQQLLKGQNIALIFEKTSTRTRCAFEVAAYDQGANITFIDPGSSQIGHKESMKDTARVLGRMYDAIEYRGFKQEVVEELARYAGVPVYNGLTEEYHPTQMLADVMTMRESTDKPLHQISYAYVGDAHNNMGKSLLLIGAKLGMDVRIAAPKALWPHQEHIDACQRFADESGATITLTEDPVAAVKGVDFIHTDVWVSMGEPVEAWGERIEQLLPYQVNSKLMQLSGNPRVKFMHCLPAFHNTETKIGKQVADQYPHLANGIEVTEEVFESPACIAFEQAENRMHTIKALLVATLGGV</sequence>
<feature type="binding site" evidence="7">
    <location>
        <begin position="135"/>
        <end position="138"/>
    </location>
    <ligand>
        <name>carbamoyl phosphate</name>
        <dbReference type="ChEBI" id="CHEBI:58228"/>
    </ligand>
</feature>
<feature type="binding site" evidence="7">
    <location>
        <begin position="236"/>
        <end position="237"/>
    </location>
    <ligand>
        <name>L-ornithine</name>
        <dbReference type="ChEBI" id="CHEBI:46911"/>
    </ligand>
</feature>
<evidence type="ECO:0000313" key="10">
    <source>
        <dbReference type="EMBL" id="PCF95626.1"/>
    </source>
</evidence>